<feature type="repeat" description="RCC1" evidence="1">
    <location>
        <begin position="311"/>
        <end position="365"/>
    </location>
</feature>
<dbReference type="PANTHER" id="PTHR45982">
    <property type="entry name" value="REGULATOR OF CHROMOSOME CONDENSATION"/>
    <property type="match status" value="1"/>
</dbReference>
<dbReference type="InterPro" id="IPR051553">
    <property type="entry name" value="Ran_GTPase-activating"/>
</dbReference>
<dbReference type="PANTHER" id="PTHR45982:SF1">
    <property type="entry name" value="REGULATOR OF CHROMOSOME CONDENSATION"/>
    <property type="match status" value="1"/>
</dbReference>
<feature type="repeat" description="RCC1" evidence="1">
    <location>
        <begin position="200"/>
        <end position="251"/>
    </location>
</feature>
<sequence>MKKINEKIKNDIWSFGNNKITKLLTKETNENIEKKQINIFPTNIPLKSISQNDFGIVFLYHNGDSIKYSIDLENELEIKIPNIEKILMIGMNHDLVLRKNGEFYLHQQYKKGKYSSLSFKIVPFIDDEKDQFVSDIVCTPDLIYLLTQKNNVYRIDLDQQFHFHFSNAQNVQKLVLLKSNVEKIFTSHHSSSGFFLDLDGKLFAFGANDFGQLGVGYCCSNQEIKEIENIPKDKIIDIQLGKEHTIILVEENLQGRKIGSVYSSGNAKYNGFGKNEDVYQFSKLDSPLLDNENIIQIGVGCFHSILLSSSGKIFGFGNNQNGQLGIPNSTLQMVPIQIELPDLLFDISYYKISCGSSNTFIYSSFSDGIDDEMIFLFKRNDENVVFATVDNQKIYVPKKMLDYRLKNKESIEKIREIISKRSYKQSIEIIEMIMYGKEEIEDLELKKEIQKMLVEESIIETISRIKILESNKK</sequence>
<dbReference type="InterPro" id="IPR000408">
    <property type="entry name" value="Reg_chr_condens"/>
</dbReference>
<evidence type="ECO:0000256" key="1">
    <source>
        <dbReference type="PROSITE-ProRule" id="PRU00235"/>
    </source>
</evidence>
<comment type="caution">
    <text evidence="2">The sequence shown here is derived from an EMBL/GenBank/DDBJ whole genome shotgun (WGS) entry which is preliminary data.</text>
</comment>
<dbReference type="EMBL" id="JAPDFW010000079">
    <property type="protein sequence ID" value="KAJ5072804.1"/>
    <property type="molecule type" value="Genomic_DNA"/>
</dbReference>
<reference evidence="2" key="1">
    <citation type="submission" date="2022-10" db="EMBL/GenBank/DDBJ databases">
        <title>Novel sulphate-reducing endosymbionts in the free-living metamonad Anaeramoeba.</title>
        <authorList>
            <person name="Jerlstrom-Hultqvist J."/>
            <person name="Cepicka I."/>
            <person name="Gallot-Lavallee L."/>
            <person name="Salas-Leiva D."/>
            <person name="Curtis B.A."/>
            <person name="Zahonova K."/>
            <person name="Pipaliya S."/>
            <person name="Dacks J."/>
            <person name="Roger A.J."/>
        </authorList>
    </citation>
    <scope>NUCLEOTIDE SEQUENCE</scope>
    <source>
        <strain evidence="2">BMAN</strain>
    </source>
</reference>
<feature type="repeat" description="RCC1" evidence="1">
    <location>
        <begin position="259"/>
        <end position="310"/>
    </location>
</feature>
<gene>
    <name evidence="2" type="ORF">M0811_09250</name>
</gene>
<dbReference type="PROSITE" id="PS50012">
    <property type="entry name" value="RCC1_3"/>
    <property type="match status" value="3"/>
</dbReference>
<dbReference type="Proteomes" id="UP001149090">
    <property type="component" value="Unassembled WGS sequence"/>
</dbReference>
<dbReference type="Pfam" id="PF00415">
    <property type="entry name" value="RCC1"/>
    <property type="match status" value="2"/>
</dbReference>
<accession>A0A9Q0RA78</accession>
<dbReference type="Gene3D" id="2.130.10.30">
    <property type="entry name" value="Regulator of chromosome condensation 1/beta-lactamase-inhibitor protein II"/>
    <property type="match status" value="1"/>
</dbReference>
<dbReference type="InterPro" id="IPR009091">
    <property type="entry name" value="RCC1/BLIP-II"/>
</dbReference>
<keyword evidence="3" id="KW-1185">Reference proteome</keyword>
<dbReference type="AlphaFoldDB" id="A0A9Q0RA78"/>
<protein>
    <submittedName>
        <fullName evidence="2">Uncharacterized protein</fullName>
    </submittedName>
</protein>
<organism evidence="2 3">
    <name type="scientific">Anaeramoeba ignava</name>
    <name type="common">Anaerobic marine amoeba</name>
    <dbReference type="NCBI Taxonomy" id="1746090"/>
    <lineage>
        <taxon>Eukaryota</taxon>
        <taxon>Metamonada</taxon>
        <taxon>Anaeramoebidae</taxon>
        <taxon>Anaeramoeba</taxon>
    </lineage>
</organism>
<name>A0A9Q0RA78_ANAIG</name>
<dbReference type="OrthoDB" id="5370059at2759"/>
<dbReference type="SUPFAM" id="SSF50985">
    <property type="entry name" value="RCC1/BLIP-II"/>
    <property type="match status" value="1"/>
</dbReference>
<evidence type="ECO:0000313" key="2">
    <source>
        <dbReference type="EMBL" id="KAJ5072804.1"/>
    </source>
</evidence>
<evidence type="ECO:0000313" key="3">
    <source>
        <dbReference type="Proteomes" id="UP001149090"/>
    </source>
</evidence>
<proteinExistence type="predicted"/>